<gene>
    <name evidence="2" type="ORF">A2196_05045</name>
</gene>
<feature type="repeat" description="TPR" evidence="1">
    <location>
        <begin position="49"/>
        <end position="82"/>
    </location>
</feature>
<sequence length="225" mass="25213">MPQVASVTWQNIADKETLAQLAIKVALCANWNEAIRINKKILQIASSEVDALNRLAYAYTCLGEKVKAQKIYKQILQIDPYNIIARKNLEKVTKQNGHSNSNSPRESTNLSNIFLFEPGKTKIVNLINLAPPAVLCSFNCGDQMFLNLKKHAVTVMASDGMYLGALPDDLAHKLLTYIAGGNKYETYIKCVSSKTLTVFIREAYRSAKFFNQPSFLENQNPYSED</sequence>
<name>A0A1F5HCR8_9BACT</name>
<keyword evidence="1" id="KW-0802">TPR repeat</keyword>
<proteinExistence type="predicted"/>
<reference evidence="2 3" key="1">
    <citation type="journal article" date="2016" name="Nat. Commun.">
        <title>Thousands of microbial genomes shed light on interconnected biogeochemical processes in an aquifer system.</title>
        <authorList>
            <person name="Anantharaman K."/>
            <person name="Brown C.T."/>
            <person name="Hug L.A."/>
            <person name="Sharon I."/>
            <person name="Castelle C.J."/>
            <person name="Probst A.J."/>
            <person name="Thomas B.C."/>
            <person name="Singh A."/>
            <person name="Wilkins M.J."/>
            <person name="Karaoz U."/>
            <person name="Brodie E.L."/>
            <person name="Williams K.H."/>
            <person name="Hubbard S.S."/>
            <person name="Banfield J.F."/>
        </authorList>
    </citation>
    <scope>NUCLEOTIDE SEQUENCE [LARGE SCALE GENOMIC DNA]</scope>
</reference>
<dbReference type="EMBL" id="MFCA01000022">
    <property type="protein sequence ID" value="OGE01947.1"/>
    <property type="molecule type" value="Genomic_DNA"/>
</dbReference>
<evidence type="ECO:0000313" key="2">
    <source>
        <dbReference type="EMBL" id="OGE01947.1"/>
    </source>
</evidence>
<protein>
    <submittedName>
        <fullName evidence="2">Uncharacterized protein</fullName>
    </submittedName>
</protein>
<dbReference type="SUPFAM" id="SSF48452">
    <property type="entry name" value="TPR-like"/>
    <property type="match status" value="1"/>
</dbReference>
<organism evidence="2 3">
    <name type="scientific">Candidatus Curtissbacteria bacterium RIFOXYA1_FULL_41_14</name>
    <dbReference type="NCBI Taxonomy" id="1797737"/>
    <lineage>
        <taxon>Bacteria</taxon>
        <taxon>Candidatus Curtissiibacteriota</taxon>
    </lineage>
</organism>
<dbReference type="AlphaFoldDB" id="A0A1F5HCR8"/>
<dbReference type="STRING" id="1797737.A2196_05045"/>
<comment type="caution">
    <text evidence="2">The sequence shown here is derived from an EMBL/GenBank/DDBJ whole genome shotgun (WGS) entry which is preliminary data.</text>
</comment>
<evidence type="ECO:0000256" key="1">
    <source>
        <dbReference type="PROSITE-ProRule" id="PRU00339"/>
    </source>
</evidence>
<dbReference type="SMART" id="SM00028">
    <property type="entry name" value="TPR"/>
    <property type="match status" value="1"/>
</dbReference>
<dbReference type="Proteomes" id="UP000176751">
    <property type="component" value="Unassembled WGS sequence"/>
</dbReference>
<dbReference type="PROSITE" id="PS50005">
    <property type="entry name" value="TPR"/>
    <property type="match status" value="1"/>
</dbReference>
<dbReference type="InterPro" id="IPR011990">
    <property type="entry name" value="TPR-like_helical_dom_sf"/>
</dbReference>
<evidence type="ECO:0000313" key="3">
    <source>
        <dbReference type="Proteomes" id="UP000176751"/>
    </source>
</evidence>
<accession>A0A1F5HCR8</accession>
<dbReference type="InterPro" id="IPR019734">
    <property type="entry name" value="TPR_rpt"/>
</dbReference>
<dbReference type="Gene3D" id="1.25.40.10">
    <property type="entry name" value="Tetratricopeptide repeat domain"/>
    <property type="match status" value="1"/>
</dbReference>